<dbReference type="Proteomes" id="UP000028864">
    <property type="component" value="Unassembled WGS sequence"/>
</dbReference>
<dbReference type="AlphaFoldDB" id="A0AAV2WQ72"/>
<sequence length="108" mass="11064">MEPIRHRLRHNDMFVDTAAIGIRAVELARLSTDLDAVAADLPGAAAVCAGALGPVGTDFVAALTGALEAAAQLTHRLATALGVAGDTTARTAADYLDTDRLSALRLAL</sequence>
<reference evidence="1" key="1">
    <citation type="submission" date="2014-05" db="EMBL/GenBank/DDBJ databases">
        <authorList>
            <person name="Urmite Genomes"/>
        </authorList>
    </citation>
    <scope>NUCLEOTIDE SEQUENCE</scope>
    <source>
        <strain evidence="1">DSM 44074</strain>
    </source>
</reference>
<dbReference type="EMBL" id="LK021340">
    <property type="protein sequence ID" value="CDQ46274.1"/>
    <property type="molecule type" value="Genomic_DNA"/>
</dbReference>
<proteinExistence type="predicted"/>
<accession>A0AAV2WQ72</accession>
<organism evidence="1 2">
    <name type="scientific">Mycolicibacterium neoaurum</name>
    <name type="common">Mycobacterium neoaurum</name>
    <dbReference type="NCBI Taxonomy" id="1795"/>
    <lineage>
        <taxon>Bacteria</taxon>
        <taxon>Bacillati</taxon>
        <taxon>Actinomycetota</taxon>
        <taxon>Actinomycetes</taxon>
        <taxon>Mycobacteriales</taxon>
        <taxon>Mycobacteriaceae</taxon>
        <taxon>Mycolicibacterium</taxon>
    </lineage>
</organism>
<reference evidence="1" key="2">
    <citation type="submission" date="2015-09" db="EMBL/GenBank/DDBJ databases">
        <title>Draft genome sequence of Mycobacterium neoaurum DSM 44074.</title>
        <authorList>
            <person name="Croce O."/>
            <person name="Robert C."/>
            <person name="Raoult D."/>
            <person name="Drancourt M."/>
        </authorList>
    </citation>
    <scope>NUCLEOTIDE SEQUENCE</scope>
    <source>
        <strain evidence="1">DSM 44074</strain>
    </source>
</reference>
<protein>
    <submittedName>
        <fullName evidence="1">Uncharacterized protein</fullName>
    </submittedName>
</protein>
<evidence type="ECO:0000313" key="1">
    <source>
        <dbReference type="EMBL" id="CDQ46274.1"/>
    </source>
</evidence>
<gene>
    <name evidence="1" type="ORF">BN1047_04179</name>
</gene>
<name>A0AAV2WQ72_MYCNE</name>
<evidence type="ECO:0000313" key="2">
    <source>
        <dbReference type="Proteomes" id="UP000028864"/>
    </source>
</evidence>